<proteinExistence type="predicted"/>
<evidence type="ECO:0000313" key="3">
    <source>
        <dbReference type="EMBL" id="MCS7484731.1"/>
    </source>
</evidence>
<comment type="caution">
    <text evidence="3">The sequence shown here is derived from an EMBL/GenBank/DDBJ whole genome shotgun (WGS) entry which is preliminary data.</text>
</comment>
<keyword evidence="1" id="KW-0472">Membrane</keyword>
<sequence length="80" mass="8752">MMYWYGNGMNGWGYAVMTIGMVLFWTVAILGGVALIRHLTRPAGAAGGPSAEQLLAERFARGEIDEEEYGKRLKTLRSSG</sequence>
<keyword evidence="1" id="KW-0812">Transmembrane</keyword>
<evidence type="ECO:0000313" key="4">
    <source>
        <dbReference type="Proteomes" id="UP001141259"/>
    </source>
</evidence>
<reference evidence="3" key="1">
    <citation type="submission" date="2022-08" db="EMBL/GenBank/DDBJ databases">
        <authorList>
            <person name="Tistechok S."/>
            <person name="Samborskyy M."/>
            <person name="Roman I."/>
        </authorList>
    </citation>
    <scope>NUCLEOTIDE SEQUENCE</scope>
    <source>
        <strain evidence="3">DSM 103496</strain>
    </source>
</reference>
<feature type="domain" description="SHOCT" evidence="2">
    <location>
        <begin position="51"/>
        <end position="76"/>
    </location>
</feature>
<accession>A0A9X2VXM2</accession>
<dbReference type="EMBL" id="JANYMP010000053">
    <property type="protein sequence ID" value="MCS7484731.1"/>
    <property type="molecule type" value="Genomic_DNA"/>
</dbReference>
<evidence type="ECO:0000259" key="2">
    <source>
        <dbReference type="Pfam" id="PF09851"/>
    </source>
</evidence>
<keyword evidence="4" id="KW-1185">Reference proteome</keyword>
<name>A0A9X2VXM2_9PSEU</name>
<feature type="transmembrane region" description="Helical" evidence="1">
    <location>
        <begin position="12"/>
        <end position="36"/>
    </location>
</feature>
<organism evidence="3 4">
    <name type="scientific">Umezawaea endophytica</name>
    <dbReference type="NCBI Taxonomy" id="1654476"/>
    <lineage>
        <taxon>Bacteria</taxon>
        <taxon>Bacillati</taxon>
        <taxon>Actinomycetota</taxon>
        <taxon>Actinomycetes</taxon>
        <taxon>Pseudonocardiales</taxon>
        <taxon>Pseudonocardiaceae</taxon>
        <taxon>Umezawaea</taxon>
    </lineage>
</organism>
<dbReference type="Pfam" id="PF09851">
    <property type="entry name" value="SHOCT"/>
    <property type="match status" value="1"/>
</dbReference>
<dbReference type="AlphaFoldDB" id="A0A9X2VXM2"/>
<dbReference type="InterPro" id="IPR018649">
    <property type="entry name" value="SHOCT"/>
</dbReference>
<keyword evidence="1" id="KW-1133">Transmembrane helix</keyword>
<protein>
    <submittedName>
        <fullName evidence="3">SHOCT domain-containing protein</fullName>
    </submittedName>
</protein>
<evidence type="ECO:0000256" key="1">
    <source>
        <dbReference type="SAM" id="Phobius"/>
    </source>
</evidence>
<gene>
    <name evidence="3" type="ORF">NZH93_48560</name>
</gene>
<dbReference type="RefSeq" id="WP_259630177.1">
    <property type="nucleotide sequence ID" value="NZ_JANYMP010000053.1"/>
</dbReference>
<dbReference type="Proteomes" id="UP001141259">
    <property type="component" value="Unassembled WGS sequence"/>
</dbReference>